<organism evidence="1">
    <name type="scientific">Citrobacter rodentium</name>
    <dbReference type="NCBI Taxonomy" id="67825"/>
    <lineage>
        <taxon>Bacteria</taxon>
        <taxon>Pseudomonadati</taxon>
        <taxon>Pseudomonadota</taxon>
        <taxon>Gammaproteobacteria</taxon>
        <taxon>Enterobacterales</taxon>
        <taxon>Enterobacteriaceae</taxon>
        <taxon>Citrobacter</taxon>
    </lineage>
</organism>
<dbReference type="EMBL" id="CP038008">
    <property type="protein sequence ID" value="QBY27661.1"/>
    <property type="molecule type" value="Genomic_DNA"/>
</dbReference>
<reference evidence="1" key="1">
    <citation type="submission" date="2019-03" db="EMBL/GenBank/DDBJ databases">
        <title>Complete genome sequence of enteropathogenic Citrobacter rodentium strain DBS100.</title>
        <authorList>
            <person name="Popov G."/>
            <person name="Fiebig A."/>
            <person name="Shideler S."/>
            <person name="Coombes B."/>
            <person name="Savchenko A."/>
        </authorList>
    </citation>
    <scope>NUCLEOTIDE SEQUENCE</scope>
    <source>
        <strain evidence="1">DBS100</strain>
    </source>
</reference>
<protein>
    <submittedName>
        <fullName evidence="1">Uncharacterized protein</fullName>
    </submittedName>
</protein>
<sequence>MSVRQCRPDNHVDVPVPGDLVFVSSCLVSLILICGGKENSDYKVCNHTKRIPRNIARVNAQNSCQCHICELLNNSVVQKM</sequence>
<dbReference type="AlphaFoldDB" id="A0A482PBR6"/>
<gene>
    <name evidence="1" type="ORF">E2R62_01575</name>
</gene>
<evidence type="ECO:0000313" key="1">
    <source>
        <dbReference type="EMBL" id="QBY27661.1"/>
    </source>
</evidence>
<accession>A0A482PBR6</accession>
<name>A0A482PBR6_CITRO</name>
<proteinExistence type="predicted"/>